<evidence type="ECO:0000313" key="13">
    <source>
        <dbReference type="Proteomes" id="UP001218218"/>
    </source>
</evidence>
<keyword evidence="4" id="KW-0732">Signal</keyword>
<evidence type="ECO:0000256" key="8">
    <source>
        <dbReference type="PIRSR" id="PIRSR000137-1"/>
    </source>
</evidence>
<organism evidence="12 13">
    <name type="scientific">Mycena albidolilacea</name>
    <dbReference type="NCBI Taxonomy" id="1033008"/>
    <lineage>
        <taxon>Eukaryota</taxon>
        <taxon>Fungi</taxon>
        <taxon>Dikarya</taxon>
        <taxon>Basidiomycota</taxon>
        <taxon>Agaricomycotina</taxon>
        <taxon>Agaricomycetes</taxon>
        <taxon>Agaricomycetidae</taxon>
        <taxon>Agaricales</taxon>
        <taxon>Marasmiineae</taxon>
        <taxon>Mycenaceae</taxon>
        <taxon>Mycena</taxon>
    </lineage>
</organism>
<dbReference type="EMBL" id="JARIHO010000109">
    <property type="protein sequence ID" value="KAJ7302932.1"/>
    <property type="molecule type" value="Genomic_DNA"/>
</dbReference>
<dbReference type="PANTHER" id="PTHR11552:SF201">
    <property type="entry name" value="GLUCOSE-METHANOL-CHOLINE OXIDOREDUCTASE N-TERMINAL DOMAIN-CONTAINING PROTEIN"/>
    <property type="match status" value="1"/>
</dbReference>
<feature type="domain" description="Glucose-methanol-choline oxidoreductase N-terminal" evidence="11">
    <location>
        <begin position="91"/>
        <end position="114"/>
    </location>
</feature>
<gene>
    <name evidence="12" type="ORF">DFH08DRAFT_904328</name>
</gene>
<dbReference type="Gene3D" id="3.30.560.10">
    <property type="entry name" value="Glucose Oxidase, domain 3"/>
    <property type="match status" value="1"/>
</dbReference>
<keyword evidence="3 10" id="KW-0285">Flavoprotein</keyword>
<evidence type="ECO:0000256" key="3">
    <source>
        <dbReference type="ARBA" id="ARBA00022630"/>
    </source>
</evidence>
<evidence type="ECO:0000313" key="12">
    <source>
        <dbReference type="EMBL" id="KAJ7302932.1"/>
    </source>
</evidence>
<evidence type="ECO:0000256" key="6">
    <source>
        <dbReference type="ARBA" id="ARBA00023002"/>
    </source>
</evidence>
<sequence length="545" mass="59976">MILPASQVSTKAFDYIIVGGGTSGLTLATRLSEDPAVSVLVIEAGQANLDDPEILNPALFGSRFGKAQYDWAFQTIPQKLCNDRSLPFNRGKGLGGSSALNFFQYHRPSKSDIDAIGELGNSGWNWELLERYYSKSEQFIQPVEKDEILSYDLAPHGITDVRKAMKDLGIDFIEDPTKGAWFTPMTIHPTERVRSYSANKYYQPNATRENLTVVVDAHVTRIVTEQKENGLVTAVEVAFLSEEVLYTVEVGREVVLSAGYILELSGIGNKTVLESVGIETRVHLPGVGENVQEHVFATVVSEIRPEVVSELYQASGAGIFGMAPTCVAFMSLAELINGAISSKHISPSLQKQYEIQLKHQGIKEPSCEFILWPLFRPAPNMPAPGKQCLTISTLLNHPLSRGSIHITSNDPLFSPSIDPKYFQYEYDLLQLVEQIKFGRRIFDQESIRKLLTGNELTPGPDVQTDEEIADFVKSALSTTWHTVGSCSMLPLIDGGVVDRSLKVYNTTNIRVVDMSVIPLHIGAHTQATAYALGELGADIIKGNVF</sequence>
<dbReference type="SUPFAM" id="SSF54373">
    <property type="entry name" value="FAD-linked reductases, C-terminal domain"/>
    <property type="match status" value="1"/>
</dbReference>
<dbReference type="PROSITE" id="PS00623">
    <property type="entry name" value="GMC_OXRED_1"/>
    <property type="match status" value="1"/>
</dbReference>
<dbReference type="InterPro" id="IPR000172">
    <property type="entry name" value="GMC_OxRdtase_N"/>
</dbReference>
<reference evidence="12" key="1">
    <citation type="submission" date="2023-03" db="EMBL/GenBank/DDBJ databases">
        <title>Massive genome expansion in bonnet fungi (Mycena s.s.) driven by repeated elements and novel gene families across ecological guilds.</title>
        <authorList>
            <consortium name="Lawrence Berkeley National Laboratory"/>
            <person name="Harder C.B."/>
            <person name="Miyauchi S."/>
            <person name="Viragh M."/>
            <person name="Kuo A."/>
            <person name="Thoen E."/>
            <person name="Andreopoulos B."/>
            <person name="Lu D."/>
            <person name="Skrede I."/>
            <person name="Drula E."/>
            <person name="Henrissat B."/>
            <person name="Morin E."/>
            <person name="Kohler A."/>
            <person name="Barry K."/>
            <person name="LaButti K."/>
            <person name="Morin E."/>
            <person name="Salamov A."/>
            <person name="Lipzen A."/>
            <person name="Mereny Z."/>
            <person name="Hegedus B."/>
            <person name="Baldrian P."/>
            <person name="Stursova M."/>
            <person name="Weitz H."/>
            <person name="Taylor A."/>
            <person name="Grigoriev I.V."/>
            <person name="Nagy L.G."/>
            <person name="Martin F."/>
            <person name="Kauserud H."/>
        </authorList>
    </citation>
    <scope>NUCLEOTIDE SEQUENCE</scope>
    <source>
        <strain evidence="12">CBHHK002</strain>
    </source>
</reference>
<dbReference type="Gene3D" id="3.50.50.60">
    <property type="entry name" value="FAD/NAD(P)-binding domain"/>
    <property type="match status" value="1"/>
</dbReference>
<keyword evidence="5 9" id="KW-0274">FAD</keyword>
<comment type="cofactor">
    <cofactor evidence="1 9">
        <name>FAD</name>
        <dbReference type="ChEBI" id="CHEBI:57692"/>
    </cofactor>
</comment>
<evidence type="ECO:0000256" key="10">
    <source>
        <dbReference type="RuleBase" id="RU003968"/>
    </source>
</evidence>
<name>A0AAD6Z1R1_9AGAR</name>
<dbReference type="PANTHER" id="PTHR11552">
    <property type="entry name" value="GLUCOSE-METHANOL-CHOLINE GMC OXIDOREDUCTASE"/>
    <property type="match status" value="1"/>
</dbReference>
<dbReference type="InterPro" id="IPR036188">
    <property type="entry name" value="FAD/NAD-bd_sf"/>
</dbReference>
<feature type="binding site" evidence="9">
    <location>
        <begin position="22"/>
        <end position="23"/>
    </location>
    <ligand>
        <name>FAD</name>
        <dbReference type="ChEBI" id="CHEBI:57692"/>
    </ligand>
</feature>
<accession>A0AAD6Z1R1</accession>
<dbReference type="SUPFAM" id="SSF51905">
    <property type="entry name" value="FAD/NAD(P)-binding domain"/>
    <property type="match status" value="1"/>
</dbReference>
<evidence type="ECO:0000256" key="1">
    <source>
        <dbReference type="ARBA" id="ARBA00001974"/>
    </source>
</evidence>
<evidence type="ECO:0000256" key="7">
    <source>
        <dbReference type="ARBA" id="ARBA00023180"/>
    </source>
</evidence>
<keyword evidence="7" id="KW-0325">Glycoprotein</keyword>
<dbReference type="InterPro" id="IPR007867">
    <property type="entry name" value="GMC_OxRtase_C"/>
</dbReference>
<dbReference type="GO" id="GO:0050660">
    <property type="term" value="F:flavin adenine dinucleotide binding"/>
    <property type="evidence" value="ECO:0007669"/>
    <property type="project" value="InterPro"/>
</dbReference>
<feature type="binding site" evidence="9">
    <location>
        <position position="219"/>
    </location>
    <ligand>
        <name>FAD</name>
        <dbReference type="ChEBI" id="CHEBI:57692"/>
    </ligand>
</feature>
<evidence type="ECO:0000259" key="11">
    <source>
        <dbReference type="PROSITE" id="PS00623"/>
    </source>
</evidence>
<evidence type="ECO:0000256" key="2">
    <source>
        <dbReference type="ARBA" id="ARBA00010790"/>
    </source>
</evidence>
<evidence type="ECO:0000256" key="9">
    <source>
        <dbReference type="PIRSR" id="PIRSR000137-2"/>
    </source>
</evidence>
<evidence type="ECO:0000256" key="4">
    <source>
        <dbReference type="ARBA" id="ARBA00022729"/>
    </source>
</evidence>
<dbReference type="Proteomes" id="UP001218218">
    <property type="component" value="Unassembled WGS sequence"/>
</dbReference>
<dbReference type="GO" id="GO:0016614">
    <property type="term" value="F:oxidoreductase activity, acting on CH-OH group of donors"/>
    <property type="evidence" value="ECO:0007669"/>
    <property type="project" value="InterPro"/>
</dbReference>
<evidence type="ECO:0000256" key="5">
    <source>
        <dbReference type="ARBA" id="ARBA00022827"/>
    </source>
</evidence>
<protein>
    <submittedName>
        <fullName evidence="12">Alcohol oxidase</fullName>
    </submittedName>
</protein>
<comment type="caution">
    <text evidence="12">The sequence shown here is derived from an EMBL/GenBank/DDBJ whole genome shotgun (WGS) entry which is preliminary data.</text>
</comment>
<comment type="similarity">
    <text evidence="2 10">Belongs to the GMC oxidoreductase family.</text>
</comment>
<keyword evidence="6" id="KW-0560">Oxidoreductase</keyword>
<feature type="active site" description="Proton acceptor" evidence="8">
    <location>
        <position position="524"/>
    </location>
</feature>
<dbReference type="PIRSF" id="PIRSF000137">
    <property type="entry name" value="Alcohol_oxidase"/>
    <property type="match status" value="1"/>
</dbReference>
<keyword evidence="13" id="KW-1185">Reference proteome</keyword>
<feature type="binding site" evidence="9">
    <location>
        <begin position="480"/>
        <end position="481"/>
    </location>
    <ligand>
        <name>FAD</name>
        <dbReference type="ChEBI" id="CHEBI:57692"/>
    </ligand>
</feature>
<dbReference type="AlphaFoldDB" id="A0AAD6Z1R1"/>
<dbReference type="InterPro" id="IPR012132">
    <property type="entry name" value="GMC_OxRdtase"/>
</dbReference>
<feature type="active site" description="Proton donor" evidence="8">
    <location>
        <position position="481"/>
    </location>
</feature>
<dbReference type="Pfam" id="PF05199">
    <property type="entry name" value="GMC_oxred_C"/>
    <property type="match status" value="1"/>
</dbReference>
<dbReference type="Pfam" id="PF00732">
    <property type="entry name" value="GMC_oxred_N"/>
    <property type="match status" value="1"/>
</dbReference>
<proteinExistence type="inferred from homology"/>